<feature type="domain" description="Nephrocystin 3-like N-terminal" evidence="5">
    <location>
        <begin position="358"/>
        <end position="512"/>
    </location>
</feature>
<dbReference type="InterPro" id="IPR056884">
    <property type="entry name" value="NPHP3-like_N"/>
</dbReference>
<dbReference type="PROSITE" id="PS00678">
    <property type="entry name" value="WD_REPEATS_1"/>
    <property type="match status" value="8"/>
</dbReference>
<feature type="repeat" description="WD" evidence="3">
    <location>
        <begin position="1337"/>
        <end position="1378"/>
    </location>
</feature>
<dbReference type="STRING" id="27342.A0A0H2R1N5"/>
<dbReference type="InterPro" id="IPR027417">
    <property type="entry name" value="P-loop_NTPase"/>
</dbReference>
<feature type="repeat" description="WD" evidence="3">
    <location>
        <begin position="1466"/>
        <end position="1507"/>
    </location>
</feature>
<dbReference type="SUPFAM" id="SSF52540">
    <property type="entry name" value="P-loop containing nucleoside triphosphate hydrolases"/>
    <property type="match status" value="1"/>
</dbReference>
<dbReference type="PROSITE" id="PS50294">
    <property type="entry name" value="WD_REPEATS_REGION"/>
    <property type="match status" value="13"/>
</dbReference>
<evidence type="ECO:0000256" key="4">
    <source>
        <dbReference type="SAM" id="MobiDB-lite"/>
    </source>
</evidence>
<evidence type="ECO:0000259" key="5">
    <source>
        <dbReference type="Pfam" id="PF24883"/>
    </source>
</evidence>
<evidence type="ECO:0000256" key="3">
    <source>
        <dbReference type="PROSITE-ProRule" id="PRU00221"/>
    </source>
</evidence>
<dbReference type="PANTHER" id="PTHR44129">
    <property type="entry name" value="WD REPEAT-CONTAINING PROTEIN POP1"/>
    <property type="match status" value="1"/>
</dbReference>
<dbReference type="SMART" id="SM00320">
    <property type="entry name" value="WD40"/>
    <property type="match status" value="14"/>
</dbReference>
<feature type="repeat" description="WD" evidence="3">
    <location>
        <begin position="1036"/>
        <end position="1068"/>
    </location>
</feature>
<feature type="repeat" description="WD" evidence="3">
    <location>
        <begin position="1079"/>
        <end position="1120"/>
    </location>
</feature>
<dbReference type="SUPFAM" id="SSF50978">
    <property type="entry name" value="WD40 repeat-like"/>
    <property type="match status" value="3"/>
</dbReference>
<evidence type="ECO:0000256" key="1">
    <source>
        <dbReference type="ARBA" id="ARBA00022574"/>
    </source>
</evidence>
<proteinExistence type="predicted"/>
<feature type="compositionally biased region" description="Polar residues" evidence="4">
    <location>
        <begin position="11"/>
        <end position="23"/>
    </location>
</feature>
<evidence type="ECO:0000313" key="6">
    <source>
        <dbReference type="EMBL" id="KLO05237.1"/>
    </source>
</evidence>
<dbReference type="EMBL" id="KQ086340">
    <property type="protein sequence ID" value="KLO05237.1"/>
    <property type="molecule type" value="Genomic_DNA"/>
</dbReference>
<feature type="repeat" description="WD" evidence="3">
    <location>
        <begin position="1122"/>
        <end position="1163"/>
    </location>
</feature>
<dbReference type="InterPro" id="IPR001680">
    <property type="entry name" value="WD40_rpt"/>
</dbReference>
<feature type="region of interest" description="Disordered" evidence="4">
    <location>
        <begin position="1"/>
        <end position="23"/>
    </location>
</feature>
<feature type="repeat" description="WD" evidence="3">
    <location>
        <begin position="950"/>
        <end position="991"/>
    </location>
</feature>
<dbReference type="InterPro" id="IPR050349">
    <property type="entry name" value="WD_LIS1/nudF_dynein_reg"/>
</dbReference>
<dbReference type="InterPro" id="IPR020472">
    <property type="entry name" value="WD40_PAC1"/>
</dbReference>
<dbReference type="Gene3D" id="2.130.10.10">
    <property type="entry name" value="YVTN repeat-like/Quinoprotein amine dehydrogenase"/>
    <property type="match status" value="5"/>
</dbReference>
<dbReference type="PRINTS" id="PR00320">
    <property type="entry name" value="GPROTEINBRPT"/>
</dbReference>
<protein>
    <submittedName>
        <fullName evidence="6">WD40 repeat-like protein</fullName>
    </submittedName>
</protein>
<organism evidence="6 7">
    <name type="scientific">Schizopora paradoxa</name>
    <dbReference type="NCBI Taxonomy" id="27342"/>
    <lineage>
        <taxon>Eukaryota</taxon>
        <taxon>Fungi</taxon>
        <taxon>Dikarya</taxon>
        <taxon>Basidiomycota</taxon>
        <taxon>Agaricomycotina</taxon>
        <taxon>Agaricomycetes</taxon>
        <taxon>Hymenochaetales</taxon>
        <taxon>Schizoporaceae</taxon>
        <taxon>Schizopora</taxon>
    </lineage>
</organism>
<reference evidence="6 7" key="1">
    <citation type="submission" date="2015-04" db="EMBL/GenBank/DDBJ databases">
        <title>Complete genome sequence of Schizopora paradoxa KUC8140, a cosmopolitan wood degrader in East Asia.</title>
        <authorList>
            <consortium name="DOE Joint Genome Institute"/>
            <person name="Min B."/>
            <person name="Park H."/>
            <person name="Jang Y."/>
            <person name="Kim J.-J."/>
            <person name="Kim K.H."/>
            <person name="Pangilinan J."/>
            <person name="Lipzen A."/>
            <person name="Riley R."/>
            <person name="Grigoriev I.V."/>
            <person name="Spatafora J.W."/>
            <person name="Choi I.-G."/>
        </authorList>
    </citation>
    <scope>NUCLEOTIDE SEQUENCE [LARGE SCALE GENOMIC DNA]</scope>
    <source>
        <strain evidence="6 7">KUC8140</strain>
    </source>
</reference>
<feature type="repeat" description="WD" evidence="3">
    <location>
        <begin position="993"/>
        <end position="1029"/>
    </location>
</feature>
<name>A0A0H2R1N5_9AGAM</name>
<dbReference type="InParanoid" id="A0A0H2R1N5"/>
<keyword evidence="1 3" id="KW-0853">WD repeat</keyword>
<dbReference type="Proteomes" id="UP000053477">
    <property type="component" value="Unassembled WGS sequence"/>
</dbReference>
<dbReference type="PROSITE" id="PS50082">
    <property type="entry name" value="WD_REPEATS_2"/>
    <property type="match status" value="13"/>
</dbReference>
<accession>A0A0H2R1N5</accession>
<dbReference type="Pfam" id="PF24883">
    <property type="entry name" value="NPHP3_N"/>
    <property type="match status" value="1"/>
</dbReference>
<dbReference type="OrthoDB" id="538223at2759"/>
<feature type="repeat" description="WD" evidence="3">
    <location>
        <begin position="1251"/>
        <end position="1292"/>
    </location>
</feature>
<feature type="repeat" description="WD" evidence="3">
    <location>
        <begin position="1380"/>
        <end position="1421"/>
    </location>
</feature>
<feature type="compositionally biased region" description="Basic and acidic residues" evidence="4">
    <location>
        <begin position="1"/>
        <end position="10"/>
    </location>
</feature>
<dbReference type="CDD" id="cd00200">
    <property type="entry name" value="WD40"/>
    <property type="match status" value="2"/>
</dbReference>
<feature type="repeat" description="WD" evidence="3">
    <location>
        <begin position="1423"/>
        <end position="1464"/>
    </location>
</feature>
<gene>
    <name evidence="6" type="ORF">SCHPADRAFT_1003004</name>
</gene>
<keyword evidence="2" id="KW-0677">Repeat</keyword>
<dbReference type="Pfam" id="PF00400">
    <property type="entry name" value="WD40"/>
    <property type="match status" value="14"/>
</dbReference>
<feature type="repeat" description="WD" evidence="3">
    <location>
        <begin position="1208"/>
        <end position="1249"/>
    </location>
</feature>
<keyword evidence="7" id="KW-1185">Reference proteome</keyword>
<sequence length="1594" mass="176578">MSQAIEEHSGSDTQGLDTSKSQSQARLDQRELQLIGATLEFNALPRRHKISVNFQSESVILKNGFEVLHRTSSPFDWKAEGYAAVIVEDDLRIFIKENHFKSKNAKYMLTLPKDDLSDMLRNMAVQGHSDHVFDFATMGSPMKYIKSLTLTFGPSKEIQDALNGMLTYAGGALADTKSILEKMGPTRKLLSLISSFSDVIGDLHPAAKAAMFVFEAVCKKLEEQESANDAAKELVAGMLDILSFVDSVDESMMKLRITADIVKEMFKLIEEVAGLALKVAISGSWKGLLLSEAGRIPEMQLQFADLKDKYDRCVSHEIWNALERQGIENQLDKLKPVANSYSAKDCCLDGTRVDVLTQIREWASLGDSNVFWVHGPAGSGKSTISTSVTMMLESSLGGTFFCKRDDELRRKATNILPTLVFRLAVSVPDFGRHVAEVMKKEGNFDGSPVDRQFELLLLGPLKHLRNDAKSCHIWVIDALDECYPQADRELLIRKLCTLQEVAPWLKIFMTSRPYEHIKSAFKKSNSSVNEIDMIVIQDTSKDIELYLEACLEDIAEKQGQLPYSDWLSGEQKRRLLEKAASLFVWVSTMHKYLMAATDFEASLNIILETKSYSNNEFGDLYDLYSTVLKGTEAAQYTSHSKFMGKVITAIVLVSKHSPLSPEALASLLGANVKSIKNIVANLEAVLYEDEVHILRVHHPSFLDYIESNSHPDLFQYSDKILNSQLVEACLKELSVHLKFNICGLETSYLANKDVKDLDKKIQENISQVLRYAALYWVEHMEDSKDSMSQSTKQAIITFIGSFKTLYWIEIFSVFGMVPQAVNIMEKLKQHTVVFHDNSCLDIINDLYQFLIRFGQAFVHSTPHLYCSALTWIPQETQLGVITQKHFPNRISISYGQEHTWASQQALWSVDLKDYINCVAFSPDGKHIVTGTRNIMRIWDAATGHETREPLKGHEGGVTDMDYSPDGKSIVSGTRSGALQIWDVVTGQQVGEPLKGHTHIVNAVSYSPDGKHIISGSYDDTLRVWNAASGLQEGGPLEGHTEGVLDVAYSPDGRYIVSGSMDKTLRIWDAVSSCQLLGPLEWHTGGVNAVAYSPDGKHIVSGSNDNTMRIWDASTGHLIGEPLEGHKNSVYAAAYSPDGKTIISASKDSSLRIWDAATGVEIGEPYKGHTKAIYDVRCSPDGKHFVSVSYDGTLRLWDVESHISKKSPMTGHPSGVNAVAYSPDGKHIVSGSDDFTLRIWDARTGHQVGEPLEGHTSVVNALAYSPDGRYIVSGSKDETIRIWDASTGHSVERFELKGGHKQYVYAVAYSPDGRKIATGSHDYTVRIWDATTGQSVIGKEHTGPVCSIAYSPDGKEIASGAKDRKLRTWNAETGKAAKLPIEAHSARIQGLSYSPNGMHIVSASDDNTVKIWDVITGNQVGITMEGHTDNIKAVSYSPDGRYFVSGSTDKTLRVWDAITNHQVGKALEGHTQGVTSVYFSPDGKRVISGSQDKTIRVWEAPQGDRIDEDNSGADSTELGAWLHKSSKYVKGFDNLGWLKDSHNNLIFWAPGDKKHGVGDMSLMTIPHSNPYHSITLDCTKMCLGEKWANVQGFES</sequence>
<dbReference type="InterPro" id="IPR019775">
    <property type="entry name" value="WD40_repeat_CS"/>
</dbReference>
<dbReference type="Gene3D" id="3.40.50.300">
    <property type="entry name" value="P-loop containing nucleotide triphosphate hydrolases"/>
    <property type="match status" value="1"/>
</dbReference>
<evidence type="ECO:0000313" key="7">
    <source>
        <dbReference type="Proteomes" id="UP000053477"/>
    </source>
</evidence>
<feature type="repeat" description="WD" evidence="3">
    <location>
        <begin position="1296"/>
        <end position="1337"/>
    </location>
</feature>
<dbReference type="InterPro" id="IPR036322">
    <property type="entry name" value="WD40_repeat_dom_sf"/>
</dbReference>
<evidence type="ECO:0000256" key="2">
    <source>
        <dbReference type="ARBA" id="ARBA00022737"/>
    </source>
</evidence>
<feature type="repeat" description="WD" evidence="3">
    <location>
        <begin position="1165"/>
        <end position="1206"/>
    </location>
</feature>
<dbReference type="InterPro" id="IPR015943">
    <property type="entry name" value="WD40/YVTN_repeat-like_dom_sf"/>
</dbReference>